<reference evidence="7 8" key="1">
    <citation type="submission" date="2016-11" db="EMBL/GenBank/DDBJ databases">
        <title>Study of marine rhodopsin-containing bacteria.</title>
        <authorList>
            <person name="Yoshizawa S."/>
            <person name="Kumagai Y."/>
            <person name="Kogure K."/>
        </authorList>
    </citation>
    <scope>NUCLEOTIDE SEQUENCE [LARGE SCALE GENOMIC DNA]</scope>
    <source>
        <strain evidence="7 8">SG-29</strain>
    </source>
</reference>
<name>A0A259TWK5_9BACT</name>
<dbReference type="InterPro" id="IPR050226">
    <property type="entry name" value="NagZ_Beta-hexosaminidase"/>
</dbReference>
<dbReference type="InterPro" id="IPR001764">
    <property type="entry name" value="Glyco_hydro_3_N"/>
</dbReference>
<proteinExistence type="inferred from homology"/>
<dbReference type="EC" id="3.2.1.52" evidence="3"/>
<feature type="domain" description="Glycoside hydrolase family 3 N-terminal" evidence="6">
    <location>
        <begin position="29"/>
        <end position="329"/>
    </location>
</feature>
<keyword evidence="4" id="KW-0378">Hydrolase</keyword>
<dbReference type="SUPFAM" id="SSF51445">
    <property type="entry name" value="(Trans)glycosidases"/>
    <property type="match status" value="1"/>
</dbReference>
<sequence>MPLSLRDRAAGLLIARLGNNLPPEVSAHEAEDSVSALLDEMPIGGLILFNGRMPEAGETLHRLQKQSDRGLLVTTDMERGLGQQVRGEHGGTLYPHSAAFAMMDDPDAAEAVRIFAEQAAREAISMGIHVTWGPVADVDREPKNPIIGTRAFGRDPIRAGKLAAAFIEGAHAGGQLTCAKHFPGHGGTTGDSHATLPQVTDDRDVLEGMDLTPFRAALAAGADSVMTAHVAYPALDPTNAPATASGPILRGLLRREMGFEGVVVSDSLQMAGIRQGDEPEGAVAARLLRAGVDLFVDPVDPHAVVDGIVQAIESGTLDERFLDEALARVEVMRQKLVGMHGEGVFTRPPQPAMRAPENIALAERVARGALRGDGALPELGDGAGALVVLVKPAPRPYEPPTLPFGQTVEKLLPLAKYVELEPLHEDEDEPFDQLLAWAREAEQIVVATVVRPAAWHAFGLAARERRFVQTLLSMEKPTTLAVLGGPRGLAGYEGYTTAIVTGSDVPASQIALAEALAGHTA</sequence>
<dbReference type="AlphaFoldDB" id="A0A259TWK5"/>
<comment type="similarity">
    <text evidence="2">Belongs to the glycosyl hydrolase 3 family.</text>
</comment>
<dbReference type="RefSeq" id="WP_179271001.1">
    <property type="nucleotide sequence ID" value="NZ_MQWB01000001.1"/>
</dbReference>
<dbReference type="GO" id="GO:0004563">
    <property type="term" value="F:beta-N-acetylhexosaminidase activity"/>
    <property type="evidence" value="ECO:0007669"/>
    <property type="project" value="UniProtKB-EC"/>
</dbReference>
<protein>
    <recommendedName>
        <fullName evidence="3">beta-N-acetylhexosaminidase</fullName>
        <ecNumber evidence="3">3.2.1.52</ecNumber>
    </recommendedName>
</protein>
<dbReference type="InParanoid" id="A0A259TWK5"/>
<gene>
    <name evidence="7" type="ORF">BSZ36_03600</name>
</gene>
<evidence type="ECO:0000259" key="6">
    <source>
        <dbReference type="Pfam" id="PF00933"/>
    </source>
</evidence>
<comment type="caution">
    <text evidence="7">The sequence shown here is derived from an EMBL/GenBank/DDBJ whole genome shotgun (WGS) entry which is preliminary data.</text>
</comment>
<organism evidence="7 8">
    <name type="scientific">Rubricoccus marinus</name>
    <dbReference type="NCBI Taxonomy" id="716817"/>
    <lineage>
        <taxon>Bacteria</taxon>
        <taxon>Pseudomonadati</taxon>
        <taxon>Rhodothermota</taxon>
        <taxon>Rhodothermia</taxon>
        <taxon>Rhodothermales</taxon>
        <taxon>Rubricoccaceae</taxon>
        <taxon>Rubricoccus</taxon>
    </lineage>
</organism>
<dbReference type="InterPro" id="IPR017853">
    <property type="entry name" value="GH"/>
</dbReference>
<evidence type="ECO:0000256" key="2">
    <source>
        <dbReference type="ARBA" id="ARBA00005336"/>
    </source>
</evidence>
<evidence type="ECO:0000256" key="4">
    <source>
        <dbReference type="ARBA" id="ARBA00022801"/>
    </source>
</evidence>
<evidence type="ECO:0000256" key="1">
    <source>
        <dbReference type="ARBA" id="ARBA00001231"/>
    </source>
</evidence>
<accession>A0A259TWK5</accession>
<evidence type="ECO:0000313" key="8">
    <source>
        <dbReference type="Proteomes" id="UP000216446"/>
    </source>
</evidence>
<dbReference type="InterPro" id="IPR036962">
    <property type="entry name" value="Glyco_hydro_3_N_sf"/>
</dbReference>
<keyword evidence="8" id="KW-1185">Reference proteome</keyword>
<dbReference type="PANTHER" id="PTHR30480:SF13">
    <property type="entry name" value="BETA-HEXOSAMINIDASE"/>
    <property type="match status" value="1"/>
</dbReference>
<evidence type="ECO:0000256" key="5">
    <source>
        <dbReference type="ARBA" id="ARBA00023295"/>
    </source>
</evidence>
<evidence type="ECO:0000256" key="3">
    <source>
        <dbReference type="ARBA" id="ARBA00012663"/>
    </source>
</evidence>
<comment type="catalytic activity">
    <reaction evidence="1">
        <text>Hydrolysis of terminal non-reducing N-acetyl-D-hexosamine residues in N-acetyl-beta-D-hexosaminides.</text>
        <dbReference type="EC" id="3.2.1.52"/>
    </reaction>
</comment>
<keyword evidence="5" id="KW-0326">Glycosidase</keyword>
<dbReference type="FunCoup" id="A0A259TWK5">
    <property type="interactions" value="287"/>
</dbReference>
<evidence type="ECO:0000313" key="7">
    <source>
        <dbReference type="EMBL" id="OZC02149.1"/>
    </source>
</evidence>
<dbReference type="GO" id="GO:0005975">
    <property type="term" value="P:carbohydrate metabolic process"/>
    <property type="evidence" value="ECO:0007669"/>
    <property type="project" value="InterPro"/>
</dbReference>
<dbReference type="EMBL" id="MQWB01000001">
    <property type="protein sequence ID" value="OZC02149.1"/>
    <property type="molecule type" value="Genomic_DNA"/>
</dbReference>
<dbReference type="GO" id="GO:0009254">
    <property type="term" value="P:peptidoglycan turnover"/>
    <property type="evidence" value="ECO:0007669"/>
    <property type="project" value="TreeGrafter"/>
</dbReference>
<dbReference type="Proteomes" id="UP000216446">
    <property type="component" value="Unassembled WGS sequence"/>
</dbReference>
<dbReference type="PANTHER" id="PTHR30480">
    <property type="entry name" value="BETA-HEXOSAMINIDASE-RELATED"/>
    <property type="match status" value="1"/>
</dbReference>
<dbReference type="Gene3D" id="3.20.20.300">
    <property type="entry name" value="Glycoside hydrolase, family 3, N-terminal domain"/>
    <property type="match status" value="1"/>
</dbReference>
<dbReference type="Pfam" id="PF00933">
    <property type="entry name" value="Glyco_hydro_3"/>
    <property type="match status" value="1"/>
</dbReference>